<protein>
    <submittedName>
        <fullName evidence="9">Cell surface protein</fullName>
    </submittedName>
</protein>
<evidence type="ECO:0000313" key="10">
    <source>
        <dbReference type="Proteomes" id="UP000469194"/>
    </source>
</evidence>
<gene>
    <name evidence="9" type="ORF">GFD25_01385</name>
</gene>
<evidence type="ECO:0000313" key="9">
    <source>
        <dbReference type="EMBL" id="NEG88679.1"/>
    </source>
</evidence>
<keyword evidence="5" id="KW-1133">Transmembrane helix</keyword>
<comment type="caution">
    <text evidence="9">The sequence shown here is derived from an EMBL/GenBank/DDBJ whole genome shotgun (WGS) entry which is preliminary data.</text>
</comment>
<dbReference type="Pfam" id="PF17802">
    <property type="entry name" value="SpaA"/>
    <property type="match status" value="1"/>
</dbReference>
<feature type="domain" description="SpaA-like prealbumin fold" evidence="8">
    <location>
        <begin position="230"/>
        <end position="339"/>
    </location>
</feature>
<proteinExistence type="predicted"/>
<dbReference type="Gene3D" id="2.60.40.10">
    <property type="entry name" value="Immunoglobulins"/>
    <property type="match status" value="1"/>
</dbReference>
<evidence type="ECO:0000256" key="6">
    <source>
        <dbReference type="SAM" id="SignalP"/>
    </source>
</evidence>
<keyword evidence="5" id="KW-0472">Membrane</keyword>
<dbReference type="InterPro" id="IPR041033">
    <property type="entry name" value="SpaA_PFL_dom_1"/>
</dbReference>
<dbReference type="AlphaFoldDB" id="A0A6N9Z234"/>
<keyword evidence="3 6" id="KW-0732">Signal</keyword>
<sequence>MKLRKLFAGVAAAATLLGGFALGAATANAADPADISGKTITVTATDANQFYTKPFDAKNPTANLRTFKYVELAKYVTDGNTGVALQGVATGDQVTAAFQAIGYDATKDDYKDQWIWLGNNTLTADQTTAFVNALKPLAQTDIVPAPSANGTSQTFTLPEGGLYLIVDQSGKLVLEDNANHTLVWNGNTPILAGTEIKTSDPKVEGATGALASGKVDLKSSKMDTAKADAVTWQKVDKTFTGLAGSTFNVYEGTPEDLSKATPIKFVGQSGIYNLPYEGETGAVADLTSDGQGNFTLYGLKRGTVYTVVEKSAPTGYNNNFKGSFTVTVGTDGKLTFAATDVWKLAQDHEGKFVVVNVKNISQLPLTGAAGTALFSVIAVLIAGAAATVFAKSRSTKRALNA</sequence>
<keyword evidence="4" id="KW-0572">Peptidoglycan-anchor</keyword>
<dbReference type="Pfam" id="PF00746">
    <property type="entry name" value="Gram_pos_anchor"/>
    <property type="match status" value="1"/>
</dbReference>
<dbReference type="RefSeq" id="WP_163229203.1">
    <property type="nucleotide sequence ID" value="NZ_WHZW01000002.1"/>
</dbReference>
<keyword evidence="10" id="KW-1185">Reference proteome</keyword>
<name>A0A6N9Z234_9BIFI</name>
<dbReference type="EMBL" id="WHZW01000002">
    <property type="protein sequence ID" value="NEG88679.1"/>
    <property type="molecule type" value="Genomic_DNA"/>
</dbReference>
<reference evidence="9 10" key="1">
    <citation type="submission" date="2019-10" db="EMBL/GenBank/DDBJ databases">
        <title>Bifidobacterium from non-human primates.</title>
        <authorList>
            <person name="Modesto M."/>
        </authorList>
    </citation>
    <scope>NUCLEOTIDE SEQUENCE [LARGE SCALE GENOMIC DNA]</scope>
    <source>
        <strain evidence="9 10">TRE17</strain>
    </source>
</reference>
<dbReference type="InterPro" id="IPR019931">
    <property type="entry name" value="LPXTG_anchor"/>
</dbReference>
<dbReference type="InterPro" id="IPR013783">
    <property type="entry name" value="Ig-like_fold"/>
</dbReference>
<evidence type="ECO:0000256" key="2">
    <source>
        <dbReference type="ARBA" id="ARBA00022525"/>
    </source>
</evidence>
<dbReference type="Proteomes" id="UP000469194">
    <property type="component" value="Unassembled WGS sequence"/>
</dbReference>
<evidence type="ECO:0000256" key="5">
    <source>
        <dbReference type="SAM" id="Phobius"/>
    </source>
</evidence>
<feature type="domain" description="Gram-positive cocci surface proteins LPxTG" evidence="7">
    <location>
        <begin position="358"/>
        <end position="393"/>
    </location>
</feature>
<evidence type="ECO:0000259" key="7">
    <source>
        <dbReference type="Pfam" id="PF00746"/>
    </source>
</evidence>
<dbReference type="GO" id="GO:0005975">
    <property type="term" value="P:carbohydrate metabolic process"/>
    <property type="evidence" value="ECO:0007669"/>
    <property type="project" value="UniProtKB-ARBA"/>
</dbReference>
<keyword evidence="2" id="KW-0964">Secreted</keyword>
<evidence type="ECO:0000256" key="1">
    <source>
        <dbReference type="ARBA" id="ARBA00022512"/>
    </source>
</evidence>
<feature type="chain" id="PRO_5026706374" evidence="6">
    <location>
        <begin position="30"/>
        <end position="401"/>
    </location>
</feature>
<evidence type="ECO:0000259" key="8">
    <source>
        <dbReference type="Pfam" id="PF17802"/>
    </source>
</evidence>
<keyword evidence="5" id="KW-0812">Transmembrane</keyword>
<keyword evidence="1" id="KW-0134">Cell wall</keyword>
<feature type="transmembrane region" description="Helical" evidence="5">
    <location>
        <begin position="368"/>
        <end position="390"/>
    </location>
</feature>
<accession>A0A6N9Z234</accession>
<feature type="signal peptide" evidence="6">
    <location>
        <begin position="1"/>
        <end position="29"/>
    </location>
</feature>
<organism evidence="9 10">
    <name type="scientific">Bifidobacterium aerophilum</name>
    <dbReference type="NCBI Taxonomy" id="1798155"/>
    <lineage>
        <taxon>Bacteria</taxon>
        <taxon>Bacillati</taxon>
        <taxon>Actinomycetota</taxon>
        <taxon>Actinomycetes</taxon>
        <taxon>Bifidobacteriales</taxon>
        <taxon>Bifidobacteriaceae</taxon>
        <taxon>Bifidobacterium</taxon>
    </lineage>
</organism>
<evidence type="ECO:0000256" key="3">
    <source>
        <dbReference type="ARBA" id="ARBA00022729"/>
    </source>
</evidence>
<evidence type="ECO:0000256" key="4">
    <source>
        <dbReference type="ARBA" id="ARBA00023088"/>
    </source>
</evidence>